<name>A0A0E0I0D8_ORYNI</name>
<keyword evidence="3" id="KW-1185">Reference proteome</keyword>
<dbReference type="EnsemblPlants" id="ONIVA07G11820.1">
    <property type="protein sequence ID" value="ONIVA07G11820.1"/>
    <property type="gene ID" value="ONIVA07G11820"/>
</dbReference>
<dbReference type="HOGENOM" id="CLU_1362347_0_0_1"/>
<protein>
    <submittedName>
        <fullName evidence="2">Uncharacterized protein</fullName>
    </submittedName>
</protein>
<dbReference type="Gramene" id="ONIVA07G11820.1">
    <property type="protein sequence ID" value="ONIVA07G11820.1"/>
    <property type="gene ID" value="ONIVA07G11820"/>
</dbReference>
<dbReference type="Proteomes" id="UP000006591">
    <property type="component" value="Chromosome 7"/>
</dbReference>
<reference evidence="2" key="2">
    <citation type="submission" date="2018-04" db="EMBL/GenBank/DDBJ databases">
        <title>OnivRS2 (Oryza nivara Reference Sequence Version 2).</title>
        <authorList>
            <person name="Zhang J."/>
            <person name="Kudrna D."/>
            <person name="Lee S."/>
            <person name="Talag J."/>
            <person name="Rajasekar S."/>
            <person name="Welchert J."/>
            <person name="Hsing Y.-I."/>
            <person name="Wing R.A."/>
        </authorList>
    </citation>
    <scope>NUCLEOTIDE SEQUENCE [LARGE SCALE GENOMIC DNA]</scope>
    <source>
        <strain evidence="2">SL10</strain>
    </source>
</reference>
<evidence type="ECO:0000256" key="1">
    <source>
        <dbReference type="SAM" id="MobiDB-lite"/>
    </source>
</evidence>
<dbReference type="AlphaFoldDB" id="A0A0E0I0D8"/>
<dbReference type="OMA" id="NCAEANP"/>
<reference evidence="2" key="1">
    <citation type="submission" date="2015-04" db="UniProtKB">
        <authorList>
            <consortium name="EnsemblPlants"/>
        </authorList>
    </citation>
    <scope>IDENTIFICATION</scope>
    <source>
        <strain evidence="2">SL10</strain>
    </source>
</reference>
<organism evidence="2">
    <name type="scientific">Oryza nivara</name>
    <name type="common">Indian wild rice</name>
    <name type="synonym">Oryza sativa f. spontanea</name>
    <dbReference type="NCBI Taxonomy" id="4536"/>
    <lineage>
        <taxon>Eukaryota</taxon>
        <taxon>Viridiplantae</taxon>
        <taxon>Streptophyta</taxon>
        <taxon>Embryophyta</taxon>
        <taxon>Tracheophyta</taxon>
        <taxon>Spermatophyta</taxon>
        <taxon>Magnoliopsida</taxon>
        <taxon>Liliopsida</taxon>
        <taxon>Poales</taxon>
        <taxon>Poaceae</taxon>
        <taxon>BOP clade</taxon>
        <taxon>Oryzoideae</taxon>
        <taxon>Oryzeae</taxon>
        <taxon>Oryzinae</taxon>
        <taxon>Oryza</taxon>
    </lineage>
</organism>
<evidence type="ECO:0000313" key="3">
    <source>
        <dbReference type="Proteomes" id="UP000006591"/>
    </source>
</evidence>
<feature type="compositionally biased region" description="Basic and acidic residues" evidence="1">
    <location>
        <begin position="16"/>
        <end position="29"/>
    </location>
</feature>
<feature type="region of interest" description="Disordered" evidence="1">
    <location>
        <begin position="15"/>
        <end position="49"/>
    </location>
</feature>
<evidence type="ECO:0000313" key="2">
    <source>
        <dbReference type="EnsemblPlants" id="ONIVA07G11820.1"/>
    </source>
</evidence>
<proteinExistence type="predicted"/>
<accession>A0A0E0I0D8</accession>
<sequence length="201" mass="22422">MDSVGFTATVRSGLRAAKERRGMDQRSPKDASYARNCAEANPRARNGRRWPAAGLEEEREDLLFGGSSARFPWQAFSWNIGDAHGAAARSDMHRIIGNGEATDGGALDTEDADELDARCYLDGRWGMGKNVSEIWFLTLSCSLSSFDKYKVDSMNFGETRLLQGGQGFDGSMCQVPRFNYFLSYHDHSQKYFRKLKPAVVV</sequence>